<dbReference type="Gene3D" id="3.30.70.330">
    <property type="match status" value="1"/>
</dbReference>
<dbReference type="STRING" id="7574.A0A1S3GZF1"/>
<proteinExistence type="predicted"/>
<keyword evidence="5" id="KW-1185">Reference proteome</keyword>
<dbReference type="SUPFAM" id="SSF54928">
    <property type="entry name" value="RNA-binding domain, RBD"/>
    <property type="match status" value="1"/>
</dbReference>
<sequence length="237" mass="25127">MLRWRTCEKACGKTKARHKVRNLCLCFNFYFSWTDRYCTTVHRLLLGKMDSSQDGKIYVGSLSYNTDENSLEEQFKLYGRVAEVLVIRDREFQKSRGYGFVTYADPADCAEAIKAMDGATLDGRQIKVAYAVKSSGDRRGGGRSGGRFRGGGGGGYRGRGGGSYGGGGYDRGYGDRGSYNDRGGGYGDRSGGGGYGGRSGGGYSGGGGGGYSGGGYGSGGGGYGRDRYGGSSRNKPY</sequence>
<feature type="region of interest" description="Disordered" evidence="3">
    <location>
        <begin position="214"/>
        <end position="237"/>
    </location>
</feature>
<dbReference type="GeneID" id="106150809"/>
<dbReference type="InterPro" id="IPR035979">
    <property type="entry name" value="RBD_domain_sf"/>
</dbReference>
<protein>
    <submittedName>
        <fullName evidence="6">Glycine-rich RNA-binding protein GRP2A isoform X1</fullName>
    </submittedName>
</protein>
<feature type="compositionally biased region" description="Gly residues" evidence="3">
    <location>
        <begin position="142"/>
        <end position="161"/>
    </location>
</feature>
<dbReference type="GO" id="GO:0003723">
    <property type="term" value="F:RNA binding"/>
    <property type="evidence" value="ECO:0007669"/>
    <property type="project" value="UniProtKB-UniRule"/>
</dbReference>
<feature type="compositionally biased region" description="Gly residues" evidence="3">
    <location>
        <begin position="214"/>
        <end position="223"/>
    </location>
</feature>
<reference evidence="6" key="1">
    <citation type="submission" date="2025-08" db="UniProtKB">
        <authorList>
            <consortium name="RefSeq"/>
        </authorList>
    </citation>
    <scope>IDENTIFICATION</scope>
    <source>
        <tissue evidence="6">Gonads</tissue>
    </source>
</reference>
<dbReference type="OrthoDB" id="4207594at2759"/>
<dbReference type="Pfam" id="PF00076">
    <property type="entry name" value="RRM_1"/>
    <property type="match status" value="1"/>
</dbReference>
<organism evidence="5 6">
    <name type="scientific">Lingula anatina</name>
    <name type="common">Brachiopod</name>
    <name type="synonym">Lingula unguis</name>
    <dbReference type="NCBI Taxonomy" id="7574"/>
    <lineage>
        <taxon>Eukaryota</taxon>
        <taxon>Metazoa</taxon>
        <taxon>Spiralia</taxon>
        <taxon>Lophotrochozoa</taxon>
        <taxon>Brachiopoda</taxon>
        <taxon>Linguliformea</taxon>
        <taxon>Lingulata</taxon>
        <taxon>Lingulida</taxon>
        <taxon>Linguloidea</taxon>
        <taxon>Lingulidae</taxon>
        <taxon>Lingula</taxon>
    </lineage>
</organism>
<evidence type="ECO:0000256" key="2">
    <source>
        <dbReference type="PROSITE-ProRule" id="PRU00176"/>
    </source>
</evidence>
<keyword evidence="1 2" id="KW-0694">RNA-binding</keyword>
<dbReference type="InParanoid" id="A0A1S3GZF1"/>
<feature type="domain" description="RRM" evidence="4">
    <location>
        <begin position="55"/>
        <end position="133"/>
    </location>
</feature>
<dbReference type="SMART" id="SM00360">
    <property type="entry name" value="RRM"/>
    <property type="match status" value="1"/>
</dbReference>
<evidence type="ECO:0000259" key="4">
    <source>
        <dbReference type="PROSITE" id="PS50102"/>
    </source>
</evidence>
<evidence type="ECO:0000313" key="6">
    <source>
        <dbReference type="RefSeq" id="XP_013379260.1"/>
    </source>
</evidence>
<dbReference type="Proteomes" id="UP000085678">
    <property type="component" value="Unplaced"/>
</dbReference>
<evidence type="ECO:0000313" key="5">
    <source>
        <dbReference type="Proteomes" id="UP000085678"/>
    </source>
</evidence>
<name>A0A1S3GZF1_LINAN</name>
<dbReference type="PANTHER" id="PTHR48027">
    <property type="entry name" value="HETEROGENEOUS NUCLEAR RIBONUCLEOPROTEIN 87F-RELATED"/>
    <property type="match status" value="1"/>
</dbReference>
<gene>
    <name evidence="6" type="primary">LOC106150809</name>
</gene>
<evidence type="ECO:0000256" key="3">
    <source>
        <dbReference type="SAM" id="MobiDB-lite"/>
    </source>
</evidence>
<dbReference type="AlphaFoldDB" id="A0A1S3GZF1"/>
<feature type="region of interest" description="Disordered" evidence="3">
    <location>
        <begin position="134"/>
        <end position="161"/>
    </location>
</feature>
<evidence type="ECO:0000256" key="1">
    <source>
        <dbReference type="ARBA" id="ARBA00022884"/>
    </source>
</evidence>
<dbReference type="RefSeq" id="XP_013379260.1">
    <property type="nucleotide sequence ID" value="XM_013523806.1"/>
</dbReference>
<dbReference type="InterPro" id="IPR012677">
    <property type="entry name" value="Nucleotide-bd_a/b_plait_sf"/>
</dbReference>
<dbReference type="PROSITE" id="PS50102">
    <property type="entry name" value="RRM"/>
    <property type="match status" value="1"/>
</dbReference>
<dbReference type="InterPro" id="IPR052462">
    <property type="entry name" value="SLIRP/GR-RBP-like"/>
</dbReference>
<accession>A0A1S3GZF1</accession>
<dbReference type="KEGG" id="lak:106150809"/>
<dbReference type="InterPro" id="IPR000504">
    <property type="entry name" value="RRM_dom"/>
</dbReference>